<name>A0ABS5E821_9PROT</name>
<gene>
    <name evidence="1" type="ORF">KB213_08250</name>
</gene>
<comment type="caution">
    <text evidence="1">The sequence shown here is derived from an EMBL/GenBank/DDBJ whole genome shotgun (WGS) entry which is preliminary data.</text>
</comment>
<reference evidence="1 2" key="1">
    <citation type="submission" date="2021-04" db="EMBL/GenBank/DDBJ databases">
        <title>The complete genome sequence of Neokomagataea sp. TBRC 2177.</title>
        <authorList>
            <person name="Charoenyingcharoen P."/>
            <person name="Yukphan P."/>
        </authorList>
    </citation>
    <scope>NUCLEOTIDE SEQUENCE [LARGE SCALE GENOMIC DNA]</scope>
    <source>
        <strain evidence="1 2">TBRC 2177</strain>
    </source>
</reference>
<evidence type="ECO:0000313" key="1">
    <source>
        <dbReference type="EMBL" id="MBR0560042.1"/>
    </source>
</evidence>
<organism evidence="1 2">
    <name type="scientific">Neokomagataea anthophila</name>
    <dbReference type="NCBI Taxonomy" id="2826925"/>
    <lineage>
        <taxon>Bacteria</taxon>
        <taxon>Pseudomonadati</taxon>
        <taxon>Pseudomonadota</taxon>
        <taxon>Alphaproteobacteria</taxon>
        <taxon>Acetobacterales</taxon>
        <taxon>Acetobacteraceae</taxon>
        <taxon>Neokomagataea</taxon>
    </lineage>
</organism>
<dbReference type="RefSeq" id="WP_211682095.1">
    <property type="nucleotide sequence ID" value="NZ_JAGRQH010000005.1"/>
</dbReference>
<evidence type="ECO:0008006" key="3">
    <source>
        <dbReference type="Google" id="ProtNLM"/>
    </source>
</evidence>
<sequence>MSDQQMLPLAQELKTFEEKVLPLKDKQGKYAVLRGSNILGFFNDYEDALSAAYKEYGLEPFLVKQVTLSPAVTHYTRSLSFV</sequence>
<dbReference type="EMBL" id="JAGRQH010000005">
    <property type="protein sequence ID" value="MBR0560042.1"/>
    <property type="molecule type" value="Genomic_DNA"/>
</dbReference>
<protein>
    <recommendedName>
        <fullName evidence="3">DUF5678 domain-containing protein</fullName>
    </recommendedName>
</protein>
<evidence type="ECO:0000313" key="2">
    <source>
        <dbReference type="Proteomes" id="UP000677812"/>
    </source>
</evidence>
<proteinExistence type="predicted"/>
<dbReference type="Proteomes" id="UP000677812">
    <property type="component" value="Unassembled WGS sequence"/>
</dbReference>
<keyword evidence="2" id="KW-1185">Reference proteome</keyword>
<accession>A0ABS5E821</accession>